<accession>A0A5R9A2B2</accession>
<comment type="subunit">
    <text evidence="2 7">Homotetramer.</text>
</comment>
<dbReference type="HAMAP" id="MF_00313">
    <property type="entry name" value="Glutaminase"/>
    <property type="match status" value="1"/>
</dbReference>
<feature type="domain" description="Cyclic nucleotide-binding" evidence="8">
    <location>
        <begin position="464"/>
        <end position="566"/>
    </location>
</feature>
<proteinExistence type="inferred from homology"/>
<evidence type="ECO:0000256" key="2">
    <source>
        <dbReference type="ARBA" id="ARBA00011881"/>
    </source>
</evidence>
<dbReference type="OrthoDB" id="9788822at2"/>
<dbReference type="InterPro" id="IPR018490">
    <property type="entry name" value="cNMP-bd_dom_sf"/>
</dbReference>
<evidence type="ECO:0000256" key="3">
    <source>
        <dbReference type="ARBA" id="ARBA00012918"/>
    </source>
</evidence>
<evidence type="ECO:0000256" key="1">
    <source>
        <dbReference type="ARBA" id="ARBA00011076"/>
    </source>
</evidence>
<dbReference type="SMART" id="SM00100">
    <property type="entry name" value="cNMP"/>
    <property type="match status" value="1"/>
</dbReference>
<dbReference type="InterPro" id="IPR012338">
    <property type="entry name" value="Beta-lactam/transpept-like"/>
</dbReference>
<feature type="binding site" evidence="7">
    <location>
        <position position="241"/>
    </location>
    <ligand>
        <name>substrate</name>
    </ligand>
</feature>
<dbReference type="PANTHER" id="PTHR12544">
    <property type="entry name" value="GLUTAMINASE"/>
    <property type="match status" value="1"/>
</dbReference>
<dbReference type="FunFam" id="3.40.710.10:FF:000005">
    <property type="entry name" value="Glutaminase"/>
    <property type="match status" value="1"/>
</dbReference>
<evidence type="ECO:0000256" key="6">
    <source>
        <dbReference type="ARBA" id="ARBA00070405"/>
    </source>
</evidence>
<comment type="caution">
    <text evidence="10">The sequence shown here is derived from an EMBL/GenBank/DDBJ whole genome shotgun (WGS) entry which is preliminary data.</text>
</comment>
<sequence length="604" mass="65646">MNSPIEKYLHQLHAEIAELREGQPYAVAPKGRRVDPEDFGICLATVDGYVYEVGTTSKEFSMQSLSKPFSYGLALEEHGLETVDAKVDVEPSGDSFTEISLAPKTGRPANAMINAGALAVASLIKGAGGKTAINRIADFYSGFTDRQLASHRGVYTAERRNSDHNHALAYLMSSFGLLESPPTTALETYLRQCAVQITCRDLSLMAATLANSGTNPVTGHEALGVEAVERVLSVMMTSGMYDNAGDWVASVGMPAKSGVGGGTLAVLPGQAGLAVFSPPLDVHGTSVRGEATCRRMSADMEMHFVRSARAGRSAIRAIHSIAYVPSAVRRTDEAAAILRELGDRGVVVELTGDLLFAGTESVIRELSSLDEAVEFVVLDARRVDEVSTMSHTMLATLEKQLRHAHRELVFVDPEDRLATAVGAEESTIFLTRSMAIAHCEDQLLQRHSPELSTPSKVPVTEAAAISSLSVAEAEELERHMESRFYQDAEVVRRVGQRFDGVYFIVSGRITTTARDAEGNRVELGTLGPGMTFGELALGREQRQEVTQRAQGAVEVKVLSAATIDHLEKHDPRLAGEMWRALTREAFTRVDQYMREVTSLIRDYY</sequence>
<dbReference type="AlphaFoldDB" id="A0A5R9A2B2"/>
<keyword evidence="4 7" id="KW-0378">Hydrolase</keyword>
<protein>
    <recommendedName>
        <fullName evidence="6 7">Glutaminase</fullName>
        <ecNumber evidence="3 7">3.5.1.2</ecNumber>
    </recommendedName>
</protein>
<dbReference type="NCBIfam" id="TIGR03814">
    <property type="entry name" value="Gln_ase"/>
    <property type="match status" value="1"/>
</dbReference>
<dbReference type="EMBL" id="VAWA01000019">
    <property type="protein sequence ID" value="TLP72829.1"/>
    <property type="molecule type" value="Genomic_DNA"/>
</dbReference>
<gene>
    <name evidence="7 10" type="primary">glsA</name>
    <name evidence="10" type="ORF">FEF27_11430</name>
</gene>
<dbReference type="PROSITE" id="PS50801">
    <property type="entry name" value="STAS"/>
    <property type="match status" value="1"/>
</dbReference>
<dbReference type="SUPFAM" id="SSF56601">
    <property type="entry name" value="beta-lactamase/transpeptidase-like"/>
    <property type="match status" value="1"/>
</dbReference>
<feature type="binding site" evidence="7">
    <location>
        <position position="259"/>
    </location>
    <ligand>
        <name>substrate</name>
    </ligand>
</feature>
<name>A0A5R9A2B2_9MICC</name>
<dbReference type="PROSITE" id="PS50042">
    <property type="entry name" value="CNMP_BINDING_3"/>
    <property type="match status" value="1"/>
</dbReference>
<dbReference type="Gene3D" id="3.30.750.24">
    <property type="entry name" value="STAS domain"/>
    <property type="match status" value="1"/>
</dbReference>
<comment type="catalytic activity">
    <reaction evidence="5 7">
        <text>L-glutamine + H2O = L-glutamate + NH4(+)</text>
        <dbReference type="Rhea" id="RHEA:15889"/>
        <dbReference type="ChEBI" id="CHEBI:15377"/>
        <dbReference type="ChEBI" id="CHEBI:28938"/>
        <dbReference type="ChEBI" id="CHEBI:29985"/>
        <dbReference type="ChEBI" id="CHEBI:58359"/>
        <dbReference type="EC" id="3.5.1.2"/>
    </reaction>
</comment>
<keyword evidence="11" id="KW-1185">Reference proteome</keyword>
<dbReference type="InterPro" id="IPR002645">
    <property type="entry name" value="STAS_dom"/>
</dbReference>
<dbReference type="Gene3D" id="3.40.710.10">
    <property type="entry name" value="DD-peptidase/beta-lactamase superfamily"/>
    <property type="match status" value="1"/>
</dbReference>
<dbReference type="Pfam" id="PF04960">
    <property type="entry name" value="Glutaminase"/>
    <property type="match status" value="1"/>
</dbReference>
<reference evidence="10 11" key="1">
    <citation type="submission" date="2019-05" db="EMBL/GenBank/DDBJ databases">
        <title>Nesterenkonia sp. GY239, isolated from the Southern Atlantic Ocean.</title>
        <authorList>
            <person name="Zhang G."/>
        </authorList>
    </citation>
    <scope>NUCLEOTIDE SEQUENCE [LARGE SCALE GENOMIC DNA]</scope>
    <source>
        <strain evidence="10 11">GY239</strain>
    </source>
</reference>
<evidence type="ECO:0000259" key="8">
    <source>
        <dbReference type="PROSITE" id="PS50042"/>
    </source>
</evidence>
<dbReference type="Pfam" id="PF00027">
    <property type="entry name" value="cNMP_binding"/>
    <property type="match status" value="1"/>
</dbReference>
<dbReference type="Gene3D" id="2.60.120.10">
    <property type="entry name" value="Jelly Rolls"/>
    <property type="match status" value="1"/>
</dbReference>
<dbReference type="Pfam" id="PF01740">
    <property type="entry name" value="STAS"/>
    <property type="match status" value="1"/>
</dbReference>
<evidence type="ECO:0000256" key="7">
    <source>
        <dbReference type="HAMAP-Rule" id="MF_00313"/>
    </source>
</evidence>
<dbReference type="SUPFAM" id="SSF51206">
    <property type="entry name" value="cAMP-binding domain-like"/>
    <property type="match status" value="1"/>
</dbReference>
<feature type="binding site" evidence="7">
    <location>
        <position position="158"/>
    </location>
    <ligand>
        <name>substrate</name>
    </ligand>
</feature>
<keyword evidence="7" id="KW-0007">Acetylation</keyword>
<evidence type="ECO:0000259" key="9">
    <source>
        <dbReference type="PROSITE" id="PS50801"/>
    </source>
</evidence>
<dbReference type="RefSeq" id="WP_138171024.1">
    <property type="nucleotide sequence ID" value="NZ_VAWA01000019.1"/>
</dbReference>
<dbReference type="InterPro" id="IPR014710">
    <property type="entry name" value="RmlC-like_jellyroll"/>
</dbReference>
<dbReference type="GO" id="GO:0004359">
    <property type="term" value="F:glutaminase activity"/>
    <property type="evidence" value="ECO:0007669"/>
    <property type="project" value="UniProtKB-UniRule"/>
</dbReference>
<dbReference type="Proteomes" id="UP000306544">
    <property type="component" value="Unassembled WGS sequence"/>
</dbReference>
<feature type="binding site" evidence="7">
    <location>
        <position position="189"/>
    </location>
    <ligand>
        <name>substrate</name>
    </ligand>
</feature>
<organism evidence="10 11">
    <name type="scientific">Nesterenkonia sphaerica</name>
    <dbReference type="NCBI Taxonomy" id="1804988"/>
    <lineage>
        <taxon>Bacteria</taxon>
        <taxon>Bacillati</taxon>
        <taxon>Actinomycetota</taxon>
        <taxon>Actinomycetes</taxon>
        <taxon>Micrococcales</taxon>
        <taxon>Micrococcaceae</taxon>
        <taxon>Nesterenkonia</taxon>
    </lineage>
</organism>
<dbReference type="EC" id="3.5.1.2" evidence="3 7"/>
<dbReference type="GO" id="GO:0006537">
    <property type="term" value="P:glutamate biosynthetic process"/>
    <property type="evidence" value="ECO:0007669"/>
    <property type="project" value="TreeGrafter"/>
</dbReference>
<dbReference type="InterPro" id="IPR015868">
    <property type="entry name" value="Glutaminase"/>
</dbReference>
<feature type="domain" description="STAS" evidence="9">
    <location>
        <begin position="346"/>
        <end position="417"/>
    </location>
</feature>
<feature type="binding site" evidence="7">
    <location>
        <position position="165"/>
    </location>
    <ligand>
        <name>substrate</name>
    </ligand>
</feature>
<evidence type="ECO:0000256" key="5">
    <source>
        <dbReference type="ARBA" id="ARBA00049534"/>
    </source>
</evidence>
<feature type="binding site" evidence="7">
    <location>
        <position position="114"/>
    </location>
    <ligand>
        <name>substrate</name>
    </ligand>
</feature>
<feature type="binding site" evidence="7">
    <location>
        <position position="64"/>
    </location>
    <ligand>
        <name>substrate</name>
    </ligand>
</feature>
<dbReference type="PANTHER" id="PTHR12544:SF29">
    <property type="entry name" value="GLUTAMINASE"/>
    <property type="match status" value="1"/>
</dbReference>
<evidence type="ECO:0000313" key="11">
    <source>
        <dbReference type="Proteomes" id="UP000306544"/>
    </source>
</evidence>
<comment type="similarity">
    <text evidence="1 7">Belongs to the glutaminase family.</text>
</comment>
<evidence type="ECO:0000313" key="10">
    <source>
        <dbReference type="EMBL" id="TLP72829.1"/>
    </source>
</evidence>
<dbReference type="GO" id="GO:0006543">
    <property type="term" value="P:L-glutamine catabolic process"/>
    <property type="evidence" value="ECO:0007669"/>
    <property type="project" value="TreeGrafter"/>
</dbReference>
<dbReference type="SUPFAM" id="SSF52091">
    <property type="entry name" value="SpoIIaa-like"/>
    <property type="match status" value="1"/>
</dbReference>
<dbReference type="CDD" id="cd00038">
    <property type="entry name" value="CAP_ED"/>
    <property type="match status" value="1"/>
</dbReference>
<dbReference type="InterPro" id="IPR036513">
    <property type="entry name" value="STAS_dom_sf"/>
</dbReference>
<evidence type="ECO:0000256" key="4">
    <source>
        <dbReference type="ARBA" id="ARBA00022801"/>
    </source>
</evidence>
<dbReference type="InterPro" id="IPR000595">
    <property type="entry name" value="cNMP-bd_dom"/>
</dbReference>